<reference evidence="1 2" key="1">
    <citation type="submission" date="2010-08" db="EMBL/GenBank/DDBJ databases">
        <authorList>
            <person name="Muzny D."/>
            <person name="Qin X."/>
            <person name="Deng J."/>
            <person name="Jiang H."/>
            <person name="Liu Y."/>
            <person name="Qu J."/>
            <person name="Song X.-Z."/>
            <person name="Zhang L."/>
            <person name="Thornton R."/>
            <person name="Coyle M."/>
            <person name="Francisco L."/>
            <person name="Jackson L."/>
            <person name="Javaid M."/>
            <person name="Korchina V."/>
            <person name="Kovar C."/>
            <person name="Mata R."/>
            <person name="Mathew T."/>
            <person name="Ngo R."/>
            <person name="Nguyen L."/>
            <person name="Nguyen N."/>
            <person name="Okwuonu G."/>
            <person name="Ongeri F."/>
            <person name="Pham C."/>
            <person name="Simmons D."/>
            <person name="Wilczek-Boney K."/>
            <person name="Hale W."/>
            <person name="Jakkamsetti A."/>
            <person name="Pham P."/>
            <person name="Ruth R."/>
            <person name="San Lucas F."/>
            <person name="Warren J."/>
            <person name="Zhang J."/>
            <person name="Zhao Z."/>
            <person name="Zhou C."/>
            <person name="Zhu D."/>
            <person name="Lee S."/>
            <person name="Bess C."/>
            <person name="Blankenburg K."/>
            <person name="Forbes L."/>
            <person name="Fu Q."/>
            <person name="Gubbala S."/>
            <person name="Hirani K."/>
            <person name="Jayaseelan J.C."/>
            <person name="Lara F."/>
            <person name="Munidasa M."/>
            <person name="Palculict T."/>
            <person name="Patil S."/>
            <person name="Pu L.-L."/>
            <person name="Saada N."/>
            <person name="Tang L."/>
            <person name="Weissenberger G."/>
            <person name="Zhu Y."/>
            <person name="Hemphill L."/>
            <person name="Shang Y."/>
            <person name="Youmans B."/>
            <person name="Ayvaz T."/>
            <person name="Ross M."/>
            <person name="Santibanez J."/>
            <person name="Aqrawi P."/>
            <person name="Gross S."/>
            <person name="Joshi V."/>
            <person name="Fowler G."/>
            <person name="Nazareth L."/>
            <person name="Reid J."/>
            <person name="Worley K."/>
            <person name="Petrosino J."/>
            <person name="Highlander S."/>
            <person name="Gibbs R."/>
        </authorList>
    </citation>
    <scope>NUCLEOTIDE SEQUENCE [LARGE SCALE GENOMIC DNA]</scope>
    <source>
        <strain evidence="1 2">ATCC 27679</strain>
    </source>
</reference>
<dbReference type="Proteomes" id="UP000003323">
    <property type="component" value="Unassembled WGS sequence"/>
</dbReference>
<dbReference type="HOGENOM" id="CLU_1944531_0_0_11"/>
<gene>
    <name evidence="1" type="ORF">HMPREF0168_1448</name>
</gene>
<protein>
    <submittedName>
        <fullName evidence="1">Uncharacterized protein</fullName>
    </submittedName>
</protein>
<comment type="caution">
    <text evidence="1">The sequence shown here is derived from an EMBL/GenBank/DDBJ whole genome shotgun (WGS) entry which is preliminary data.</text>
</comment>
<organism evidence="1 2">
    <name type="scientific">Bifidobacterium dentium ATCC 27679</name>
    <dbReference type="NCBI Taxonomy" id="871562"/>
    <lineage>
        <taxon>Bacteria</taxon>
        <taxon>Bacillati</taxon>
        <taxon>Actinomycetota</taxon>
        <taxon>Actinomycetes</taxon>
        <taxon>Bifidobacteriales</taxon>
        <taxon>Bifidobacteriaceae</taxon>
        <taxon>Bifidobacterium</taxon>
    </lineage>
</organism>
<sequence length="129" mass="14231">MERQYMWGNDSVSLAFEVNADEHVSLSRIVFGMVEKVFAQRLPLAEIILSGTGHWIACDRLIHTTIGRDLVLLSFDERTKGESRCLDVKMRDEQHALDVVVTYVISPGTSVVCTYATVINRGGGGACVS</sequence>
<accession>E0Q8J0</accession>
<dbReference type="Gene3D" id="2.70.98.60">
    <property type="entry name" value="alpha-galactosidase from lactobacil brevis"/>
    <property type="match status" value="1"/>
</dbReference>
<dbReference type="AlphaFoldDB" id="E0Q8J0"/>
<evidence type="ECO:0000313" key="1">
    <source>
        <dbReference type="EMBL" id="EFM41132.1"/>
    </source>
</evidence>
<proteinExistence type="predicted"/>
<dbReference type="InterPro" id="IPR038417">
    <property type="entry name" value="Alpga-gal_N_sf"/>
</dbReference>
<name>E0Q8J0_9BIFI</name>
<evidence type="ECO:0000313" key="2">
    <source>
        <dbReference type="Proteomes" id="UP000003323"/>
    </source>
</evidence>
<dbReference type="EMBL" id="AEEQ01000010">
    <property type="protein sequence ID" value="EFM41132.1"/>
    <property type="molecule type" value="Genomic_DNA"/>
</dbReference>
<dbReference type="RefSeq" id="WP_003842606.1">
    <property type="nucleotide sequence ID" value="NZ_GL405225.1"/>
</dbReference>